<sequence length="103" mass="11473">MNEDGVNWYEANEGENTGPNNMIHFSSPKPGNQVTSGRSRRGLKHQAEERTPGLQLQSNSPSGPPQPYVTAKGRHFWKVSQPLRAAHRDGDRRSSAMDKYRGA</sequence>
<evidence type="ECO:0000256" key="1">
    <source>
        <dbReference type="SAM" id="MobiDB-lite"/>
    </source>
</evidence>
<feature type="region of interest" description="Disordered" evidence="1">
    <location>
        <begin position="1"/>
        <end position="103"/>
    </location>
</feature>
<feature type="compositionally biased region" description="Polar residues" evidence="1">
    <location>
        <begin position="14"/>
        <end position="37"/>
    </location>
</feature>
<proteinExistence type="predicted"/>
<evidence type="ECO:0000313" key="2">
    <source>
        <dbReference type="EMBL" id="EGV99106.1"/>
    </source>
</evidence>
<evidence type="ECO:0000313" key="3">
    <source>
        <dbReference type="Proteomes" id="UP000001075"/>
    </source>
</evidence>
<dbReference type="InParanoid" id="G3I969"/>
<dbReference type="AlphaFoldDB" id="G3I969"/>
<accession>G3I969</accession>
<organism evidence="2 3">
    <name type="scientific">Cricetulus griseus</name>
    <name type="common">Chinese hamster</name>
    <name type="synonym">Cricetulus barabensis griseus</name>
    <dbReference type="NCBI Taxonomy" id="10029"/>
    <lineage>
        <taxon>Eukaryota</taxon>
        <taxon>Metazoa</taxon>
        <taxon>Chordata</taxon>
        <taxon>Craniata</taxon>
        <taxon>Vertebrata</taxon>
        <taxon>Euteleostomi</taxon>
        <taxon>Mammalia</taxon>
        <taxon>Eutheria</taxon>
        <taxon>Euarchontoglires</taxon>
        <taxon>Glires</taxon>
        <taxon>Rodentia</taxon>
        <taxon>Myomorpha</taxon>
        <taxon>Muroidea</taxon>
        <taxon>Cricetidae</taxon>
        <taxon>Cricetinae</taxon>
        <taxon>Cricetulus</taxon>
    </lineage>
</organism>
<name>G3I969_CRIGR</name>
<feature type="compositionally biased region" description="Basic and acidic residues" evidence="1">
    <location>
        <begin position="86"/>
        <end position="103"/>
    </location>
</feature>
<reference evidence="3" key="1">
    <citation type="journal article" date="2011" name="Nat. Biotechnol.">
        <title>The genomic sequence of the Chinese hamster ovary (CHO)-K1 cell line.</title>
        <authorList>
            <person name="Xu X."/>
            <person name="Nagarajan H."/>
            <person name="Lewis N.E."/>
            <person name="Pan S."/>
            <person name="Cai Z."/>
            <person name="Liu X."/>
            <person name="Chen W."/>
            <person name="Xie M."/>
            <person name="Wang W."/>
            <person name="Hammond S."/>
            <person name="Andersen M.R."/>
            <person name="Neff N."/>
            <person name="Passarelli B."/>
            <person name="Koh W."/>
            <person name="Fan H.C."/>
            <person name="Wang J."/>
            <person name="Gui Y."/>
            <person name="Lee K.H."/>
            <person name="Betenbaugh M.J."/>
            <person name="Quake S.R."/>
            <person name="Famili I."/>
            <person name="Palsson B.O."/>
            <person name="Wang J."/>
        </authorList>
    </citation>
    <scope>NUCLEOTIDE SEQUENCE [LARGE SCALE GENOMIC DNA]</scope>
    <source>
        <strain evidence="3">CHO K1 cell line</strain>
    </source>
</reference>
<protein>
    <submittedName>
        <fullName evidence="2">Uncharacterized protein</fullName>
    </submittedName>
</protein>
<dbReference type="Proteomes" id="UP000001075">
    <property type="component" value="Unassembled WGS sequence"/>
</dbReference>
<gene>
    <name evidence="2" type="ORF">I79_020103</name>
</gene>
<dbReference type="EMBL" id="JH001575">
    <property type="protein sequence ID" value="EGV99106.1"/>
    <property type="molecule type" value="Genomic_DNA"/>
</dbReference>